<accession>A0A090L7P0</accession>
<dbReference type="PROSITE" id="PS51444">
    <property type="entry name" value="FH2"/>
    <property type="match status" value="1"/>
</dbReference>
<evidence type="ECO:0000259" key="3">
    <source>
        <dbReference type="PROSITE" id="PS51444"/>
    </source>
</evidence>
<dbReference type="SUPFAM" id="SSF48371">
    <property type="entry name" value="ARM repeat"/>
    <property type="match status" value="1"/>
</dbReference>
<dbReference type="CTD" id="36375909"/>
<feature type="compositionally biased region" description="Pro residues" evidence="2">
    <location>
        <begin position="412"/>
        <end position="507"/>
    </location>
</feature>
<evidence type="ECO:0000313" key="4">
    <source>
        <dbReference type="EMBL" id="CEF63544.1"/>
    </source>
</evidence>
<protein>
    <submittedName>
        <fullName evidence="4">Formin Homology 1 domain and Formin, FH3 domain and Formin, FH2 domain and Armadillo-type fold domain-containing protein</fullName>
    </submittedName>
</protein>
<name>A0A090L7P0_STRRB</name>
<feature type="region of interest" description="Disordered" evidence="2">
    <location>
        <begin position="659"/>
        <end position="684"/>
    </location>
</feature>
<evidence type="ECO:0000313" key="5">
    <source>
        <dbReference type="Proteomes" id="UP000035682"/>
    </source>
</evidence>
<reference evidence="5" key="2">
    <citation type="submission" date="2014-09" db="EMBL/GenBank/DDBJ databases">
        <authorList>
            <person name="Martin A.A."/>
        </authorList>
    </citation>
    <scope>NUCLEOTIDE SEQUENCE</scope>
    <source>
        <strain evidence="5">ED321</strain>
    </source>
</reference>
<dbReference type="OrthoDB" id="1668162at2759"/>
<reference evidence="4" key="1">
    <citation type="submission" date="2014-09" db="EMBL/GenBank/DDBJ databases">
        <authorList>
            <person name="Aslett A.Martin."/>
        </authorList>
    </citation>
    <scope>NUCLEOTIDE SEQUENCE</scope>
    <source>
        <strain evidence="4">ED321 Heterogonic</strain>
    </source>
</reference>
<evidence type="ECO:0000313" key="6">
    <source>
        <dbReference type="WBParaSite" id="SRAE_1000180500.1"/>
    </source>
</evidence>
<dbReference type="PANTHER" id="PTHR46345">
    <property type="entry name" value="INVERTED FORMIN-2"/>
    <property type="match status" value="1"/>
</dbReference>
<dbReference type="eggNOG" id="KOG1924">
    <property type="taxonomic scope" value="Eukaryota"/>
</dbReference>
<dbReference type="WormBase" id="SRAE_1000180500">
    <property type="protein sequence ID" value="SRP05081"/>
    <property type="gene ID" value="WBGene00258414"/>
</dbReference>
<dbReference type="SMART" id="SM00498">
    <property type="entry name" value="FH2"/>
    <property type="match status" value="1"/>
</dbReference>
<evidence type="ECO:0000256" key="2">
    <source>
        <dbReference type="SAM" id="MobiDB-lite"/>
    </source>
</evidence>
<reference evidence="6" key="3">
    <citation type="submission" date="2020-12" db="UniProtKB">
        <authorList>
            <consortium name="WormBaseParasite"/>
        </authorList>
    </citation>
    <scope>IDENTIFICATION</scope>
</reference>
<proteinExistence type="predicted"/>
<dbReference type="Pfam" id="PF06346">
    <property type="entry name" value="Drf_FH1"/>
    <property type="match status" value="1"/>
</dbReference>
<dbReference type="Gene3D" id="1.20.58.2220">
    <property type="entry name" value="Formin, FH2 domain"/>
    <property type="match status" value="1"/>
</dbReference>
<feature type="coiled-coil region" evidence="1">
    <location>
        <begin position="883"/>
        <end position="934"/>
    </location>
</feature>
<feature type="compositionally biased region" description="Low complexity" evidence="2">
    <location>
        <begin position="550"/>
        <end position="559"/>
    </location>
</feature>
<feature type="domain" description="FH2" evidence="3">
    <location>
        <begin position="598"/>
        <end position="996"/>
    </location>
</feature>
<sequence>MGRNAKRRKQIKDKKKNSLVAQHLTAIQTKICQLEDAKEKYNQNIPLDTHSNEKVIENCNKTKEKYDRLSENKNKCLSNEKEITKARNTNPFVIKIVIKSVLELADKNRDPISKAESMKIINNTLQNIPNFLQRQIFRNILLQMGLKDLIPHLSKYNNQQINDEIIKFENQRKIENNVELTKIGKHPLNVFSEAYVSLLDVPDAKNDFMNIIENISKGLLTPGDIKRIYAHLSKQSKDITVQTEAILDEQCYNKSNNLENNDSDKENGSVTSDQRHNFITLKRKNLDTIDYIDEKETNKTIVQSSCQLCQRCSRNSCDAEVQTEVIESQKTIPLPPLLPAGFLSNTKSNTNIPKNLSTNTKSYHEESSLISQSSSTTNNITHLMPENKFPIPPPLPENKTISSSSGAATILPPAPPLPGSKVIPPPAPPLPGTKIVPPPAPPLPGNKMVPPPAPPLPGAKKIPPPAPPLPGARGIPPPAPPLPGAKGMPPPAPPLPGAKGMPPPAPLLPGMKALPPVAPPLPGAKGVPPPAPPLNGANNCPPLPPPLFKSSNFQSSDSSIPGTTEASQTSIGFSKTPPNSTLTNVLSLNALQGSNSRSSVVYSKTKKTNTIQWTAVRNQVIINNKTIWNHFVEPDFPPDQREKLENMFERTKIVPKKIISKSIESKKSSPNKNETNGKNSTGGLSEKRALNLGIVLSRFKGTKGFDLVEALEKAQSSTFDIDTIQNLLVHYPTKEEREFFGKIESKEGLNNNEAFVWGVSRKPNLRLKLELIVFEANATNDIQNFLKSGENCLLVCQKLMGNESVDQFFFKCLQFGNFLNQSTFAAGAQGFTLQSLLQTLMAKGTGTKSSLRMVDLLAEVADEVIFKVLDILPMLKETKTFVLSEFEGAVKKLKNQILAIKKRVEIAENANELKEEYTELLSKYQHQCDQVEDTLTEIKKYELDLQQFFCADNLKLEEILCIFLQAFTLFETAKKIFISKTMRTEKTSRLGNNKPLHIIRKTITKTELRKNVDIHSFIDMLNSGHI</sequence>
<keyword evidence="1" id="KW-0175">Coiled coil</keyword>
<dbReference type="AlphaFoldDB" id="A0A090L7P0"/>
<keyword evidence="5" id="KW-1185">Reference proteome</keyword>
<dbReference type="RefSeq" id="XP_024502746.1">
    <property type="nucleotide sequence ID" value="XM_024648804.1"/>
</dbReference>
<feature type="compositionally biased region" description="Polar residues" evidence="2">
    <location>
        <begin position="349"/>
        <end position="361"/>
    </location>
</feature>
<dbReference type="InterPro" id="IPR042201">
    <property type="entry name" value="FH2_Formin_sf"/>
</dbReference>
<dbReference type="STRING" id="34506.A0A090L7P0"/>
<feature type="compositionally biased region" description="Low complexity" evidence="2">
    <location>
        <begin position="660"/>
        <end position="674"/>
    </location>
</feature>
<dbReference type="Proteomes" id="UP000035682">
    <property type="component" value="Unplaced"/>
</dbReference>
<dbReference type="EMBL" id="LN609528">
    <property type="protein sequence ID" value="CEF63544.1"/>
    <property type="molecule type" value="Genomic_DNA"/>
</dbReference>
<feature type="compositionally biased region" description="Pro residues" evidence="2">
    <location>
        <begin position="516"/>
        <end position="533"/>
    </location>
</feature>
<organism evidence="4">
    <name type="scientific">Strongyloides ratti</name>
    <name type="common">Parasitic roundworm</name>
    <dbReference type="NCBI Taxonomy" id="34506"/>
    <lineage>
        <taxon>Eukaryota</taxon>
        <taxon>Metazoa</taxon>
        <taxon>Ecdysozoa</taxon>
        <taxon>Nematoda</taxon>
        <taxon>Chromadorea</taxon>
        <taxon>Rhabditida</taxon>
        <taxon>Tylenchina</taxon>
        <taxon>Panagrolaimomorpha</taxon>
        <taxon>Strongyloidoidea</taxon>
        <taxon>Strongyloididae</taxon>
        <taxon>Strongyloides</taxon>
    </lineage>
</organism>
<dbReference type="PANTHER" id="PTHR46345:SF8">
    <property type="entry name" value="FORMIN 3, ISOFORM B"/>
    <property type="match status" value="1"/>
</dbReference>
<feature type="region of interest" description="Disordered" evidence="2">
    <location>
        <begin position="349"/>
        <end position="579"/>
    </location>
</feature>
<feature type="compositionally biased region" description="Low complexity" evidence="2">
    <location>
        <begin position="368"/>
        <end position="381"/>
    </location>
</feature>
<dbReference type="InterPro" id="IPR015425">
    <property type="entry name" value="FH2_Formin"/>
</dbReference>
<evidence type="ECO:0000256" key="1">
    <source>
        <dbReference type="SAM" id="Coils"/>
    </source>
</evidence>
<dbReference type="SUPFAM" id="SSF101447">
    <property type="entry name" value="Formin homology 2 domain (FH2 domain)"/>
    <property type="match status" value="1"/>
</dbReference>
<gene>
    <name evidence="4 6 7" type="ORF">SRAE_1000180500</name>
</gene>
<evidence type="ECO:0000313" key="7">
    <source>
        <dbReference type="WormBase" id="SRAE_1000180500"/>
    </source>
</evidence>
<feature type="compositionally biased region" description="Polar residues" evidence="2">
    <location>
        <begin position="560"/>
        <end position="579"/>
    </location>
</feature>
<dbReference type="InterPro" id="IPR016024">
    <property type="entry name" value="ARM-type_fold"/>
</dbReference>
<dbReference type="WBParaSite" id="SRAE_1000180500.1">
    <property type="protein sequence ID" value="SRAE_1000180500.1"/>
    <property type="gene ID" value="WBGene00258414"/>
</dbReference>
<dbReference type="GeneID" id="36375909"/>
<dbReference type="Pfam" id="PF02181">
    <property type="entry name" value="FH2"/>
    <property type="match status" value="1"/>
</dbReference>